<organism evidence="1 2">
    <name type="scientific">Ruegeria haliotis</name>
    <dbReference type="NCBI Taxonomy" id="2747601"/>
    <lineage>
        <taxon>Bacteria</taxon>
        <taxon>Pseudomonadati</taxon>
        <taxon>Pseudomonadota</taxon>
        <taxon>Alphaproteobacteria</taxon>
        <taxon>Rhodobacterales</taxon>
        <taxon>Roseobacteraceae</taxon>
        <taxon>Ruegeria</taxon>
    </lineage>
</organism>
<proteinExistence type="predicted"/>
<gene>
    <name evidence="1" type="ORF">HW561_00665</name>
</gene>
<reference evidence="1 2" key="1">
    <citation type="submission" date="2020-06" db="EMBL/GenBank/DDBJ databases">
        <authorList>
            <person name="Cao W.R."/>
        </authorList>
    </citation>
    <scope>NUCLEOTIDE SEQUENCE [LARGE SCALE GENOMIC DNA]</scope>
    <source>
        <strain evidence="1 2">B1Z28</strain>
    </source>
</reference>
<dbReference type="PANTHER" id="PTHR20974:SF0">
    <property type="entry name" value="UPF0585 PROTEIN CG18661"/>
    <property type="match status" value="1"/>
</dbReference>
<comment type="caution">
    <text evidence="1">The sequence shown here is derived from an EMBL/GenBank/DDBJ whole genome shotgun (WGS) entry which is preliminary data.</text>
</comment>
<dbReference type="Proteomes" id="UP000630805">
    <property type="component" value="Unassembled WGS sequence"/>
</dbReference>
<evidence type="ECO:0000313" key="1">
    <source>
        <dbReference type="EMBL" id="NVO54300.1"/>
    </source>
</evidence>
<dbReference type="InterPro" id="IPR029063">
    <property type="entry name" value="SAM-dependent_MTases_sf"/>
</dbReference>
<dbReference type="EMBL" id="JABXWT010000001">
    <property type="protein sequence ID" value="NVO54300.1"/>
    <property type="molecule type" value="Genomic_DNA"/>
</dbReference>
<dbReference type="Gene3D" id="3.40.50.150">
    <property type="entry name" value="Vaccinia Virus protein VP39"/>
    <property type="match status" value="1"/>
</dbReference>
<dbReference type="SUPFAM" id="SSF53335">
    <property type="entry name" value="S-adenosyl-L-methionine-dependent methyltransferases"/>
    <property type="match status" value="1"/>
</dbReference>
<protein>
    <submittedName>
        <fullName evidence="1">DUF938 domain-containing protein</fullName>
    </submittedName>
</protein>
<dbReference type="RefSeq" id="WP_176861291.1">
    <property type="nucleotide sequence ID" value="NZ_JABXWT010000001.1"/>
</dbReference>
<accession>A0ABX2PJK9</accession>
<dbReference type="Pfam" id="PF06080">
    <property type="entry name" value="DUF938"/>
    <property type="match status" value="1"/>
</dbReference>
<evidence type="ECO:0000313" key="2">
    <source>
        <dbReference type="Proteomes" id="UP000630805"/>
    </source>
</evidence>
<keyword evidence="2" id="KW-1185">Reference proteome</keyword>
<dbReference type="InterPro" id="IPR010342">
    <property type="entry name" value="DUF938"/>
</dbReference>
<name>A0ABX2PJK9_9RHOB</name>
<sequence length="217" mass="23380">MIKRIPPSSASVASAADNGKMVAPAASRNSDVLCELLQDWAPRQGRALEIASGTGQHVCAFAGHLPNLTWQPTEINSERRASIDAYAANLPNIARAAELDATSGGWHSQFAPLDLVVLVNLLHLVSWDETETLVSEVAQALSPKGRFILYGPFKRAGHLTSDGDRRFHEALILQDPEIGYKNDDSIADLMSAQGLDVIDVIEMPANNLAFIAEARAT</sequence>
<dbReference type="PANTHER" id="PTHR20974">
    <property type="entry name" value="UPF0585 PROTEIN CG18661"/>
    <property type="match status" value="1"/>
</dbReference>